<evidence type="ECO:0000313" key="3">
    <source>
        <dbReference type="Proteomes" id="UP001249851"/>
    </source>
</evidence>
<gene>
    <name evidence="2" type="ORF">P5673_029302</name>
</gene>
<proteinExistence type="predicted"/>
<name>A0AAD9PW20_ACRCE</name>
<accession>A0AAD9PW20</accession>
<evidence type="ECO:0000313" key="2">
    <source>
        <dbReference type="EMBL" id="KAK2550110.1"/>
    </source>
</evidence>
<dbReference type="AlphaFoldDB" id="A0AAD9PW20"/>
<feature type="compositionally biased region" description="Polar residues" evidence="1">
    <location>
        <begin position="154"/>
        <end position="177"/>
    </location>
</feature>
<reference evidence="2" key="1">
    <citation type="journal article" date="2023" name="G3 (Bethesda)">
        <title>Whole genome assembly and annotation of the endangered Caribbean coral Acropora cervicornis.</title>
        <authorList>
            <person name="Selwyn J.D."/>
            <person name="Vollmer S.V."/>
        </authorList>
    </citation>
    <scope>NUCLEOTIDE SEQUENCE</scope>
    <source>
        <strain evidence="2">K2</strain>
    </source>
</reference>
<keyword evidence="3" id="KW-1185">Reference proteome</keyword>
<organism evidence="2 3">
    <name type="scientific">Acropora cervicornis</name>
    <name type="common">Staghorn coral</name>
    <dbReference type="NCBI Taxonomy" id="6130"/>
    <lineage>
        <taxon>Eukaryota</taxon>
        <taxon>Metazoa</taxon>
        <taxon>Cnidaria</taxon>
        <taxon>Anthozoa</taxon>
        <taxon>Hexacorallia</taxon>
        <taxon>Scleractinia</taxon>
        <taxon>Astrocoeniina</taxon>
        <taxon>Acroporidae</taxon>
        <taxon>Acropora</taxon>
    </lineage>
</organism>
<evidence type="ECO:0000256" key="1">
    <source>
        <dbReference type="SAM" id="MobiDB-lite"/>
    </source>
</evidence>
<dbReference type="EMBL" id="JARQWQ010000115">
    <property type="protein sequence ID" value="KAK2550110.1"/>
    <property type="molecule type" value="Genomic_DNA"/>
</dbReference>
<comment type="caution">
    <text evidence="2">The sequence shown here is derived from an EMBL/GenBank/DDBJ whole genome shotgun (WGS) entry which is preliminary data.</text>
</comment>
<reference evidence="2" key="2">
    <citation type="journal article" date="2023" name="Science">
        <title>Genomic signatures of disease resistance in endangered staghorn corals.</title>
        <authorList>
            <person name="Vollmer S.V."/>
            <person name="Selwyn J.D."/>
            <person name="Despard B.A."/>
            <person name="Roesel C.L."/>
        </authorList>
    </citation>
    <scope>NUCLEOTIDE SEQUENCE</scope>
    <source>
        <strain evidence="2">K2</strain>
    </source>
</reference>
<feature type="region of interest" description="Disordered" evidence="1">
    <location>
        <begin position="154"/>
        <end position="182"/>
    </location>
</feature>
<dbReference type="Proteomes" id="UP001249851">
    <property type="component" value="Unassembled WGS sequence"/>
</dbReference>
<sequence length="195" mass="21757">MPADVVKPPKNKELTSQTPTDWLLHHMLSNQSTYSHFVPELLCLAEVRMSLPRKQRLAGAWGISSQTNENKAEKLSESVGVRLGWLDWTPAVVTDLHSAPCSHLVTTENGRVYRRNRRVINPSAEPPPVVVAAQEETPAFSSVPCWQTSTPLGLTQQEETPQQPSLPDPEVQTTPVRASSHLRRQPLWIADYVTP</sequence>
<protein>
    <submittedName>
        <fullName evidence="2">Uncharacterized protein</fullName>
    </submittedName>
</protein>